<dbReference type="GO" id="GO:0016740">
    <property type="term" value="F:transferase activity"/>
    <property type="evidence" value="ECO:0007669"/>
    <property type="project" value="UniProtKB-KW"/>
</dbReference>
<feature type="domain" description="Glycosyltransferase 2-like" evidence="1">
    <location>
        <begin position="7"/>
        <end position="101"/>
    </location>
</feature>
<dbReference type="InterPro" id="IPR029044">
    <property type="entry name" value="Nucleotide-diphossugar_trans"/>
</dbReference>
<evidence type="ECO:0000313" key="3">
    <source>
        <dbReference type="Proteomes" id="UP000034774"/>
    </source>
</evidence>
<dbReference type="PANTHER" id="PTHR43630">
    <property type="entry name" value="POLY-BETA-1,6-N-ACETYL-D-GLUCOSAMINE SYNTHASE"/>
    <property type="match status" value="1"/>
</dbReference>
<name>A0A0G0LU24_9BACT</name>
<dbReference type="PANTHER" id="PTHR43630:SF2">
    <property type="entry name" value="GLYCOSYLTRANSFERASE"/>
    <property type="match status" value="1"/>
</dbReference>
<dbReference type="SUPFAM" id="SSF53448">
    <property type="entry name" value="Nucleotide-diphospho-sugar transferases"/>
    <property type="match status" value="1"/>
</dbReference>
<accession>A0A0G0LU24</accession>
<evidence type="ECO:0000259" key="1">
    <source>
        <dbReference type="Pfam" id="PF00535"/>
    </source>
</evidence>
<dbReference type="Gene3D" id="3.90.550.10">
    <property type="entry name" value="Spore Coat Polysaccharide Biosynthesis Protein SpsA, Chain A"/>
    <property type="match status" value="1"/>
</dbReference>
<gene>
    <name evidence="2" type="ORF">UT17_C0007G0011</name>
</gene>
<dbReference type="STRING" id="1618572.UT17_C0007G0011"/>
<sequence length="271" mass="31248">MIKPLVSIVVTTYNESKNIDVVLNSCKKQSYPSIEIIVVDSKRTTDNTASIARRFNYQVYVFGNERSVQRNYGVSKSKGEYVLILDADMKLSPTVVSDCIKSGYPTLIIPEKSYGESYWAWCKALERNCYIGDPQIEAPRFFKKEMFLKVGGYNSQMISGEDWDLRERVKKLGKIGRINSFILHNEGKLSLLGDLKKKLYYSQRSDTYIKKNISSTTQILNFIFRPAYFRNWRMLVSDPVHLPGFILMKSLEFIVGAVVIVTKPIFWRKIT</sequence>
<comment type="caution">
    <text evidence="2">The sequence shown here is derived from an EMBL/GenBank/DDBJ whole genome shotgun (WGS) entry which is preliminary data.</text>
</comment>
<dbReference type="EMBL" id="LBVU01000007">
    <property type="protein sequence ID" value="KKQ91485.1"/>
    <property type="molecule type" value="Genomic_DNA"/>
</dbReference>
<dbReference type="Pfam" id="PF00535">
    <property type="entry name" value="Glycos_transf_2"/>
    <property type="match status" value="1"/>
</dbReference>
<proteinExistence type="predicted"/>
<dbReference type="AlphaFoldDB" id="A0A0G0LU24"/>
<reference evidence="2 3" key="1">
    <citation type="journal article" date="2015" name="Nature">
        <title>rRNA introns, odd ribosomes, and small enigmatic genomes across a large radiation of phyla.</title>
        <authorList>
            <person name="Brown C.T."/>
            <person name="Hug L.A."/>
            <person name="Thomas B.C."/>
            <person name="Sharon I."/>
            <person name="Castelle C.J."/>
            <person name="Singh A."/>
            <person name="Wilkins M.J."/>
            <person name="Williams K.H."/>
            <person name="Banfield J.F."/>
        </authorList>
    </citation>
    <scope>NUCLEOTIDE SEQUENCE [LARGE SCALE GENOMIC DNA]</scope>
</reference>
<organism evidence="2 3">
    <name type="scientific">Candidatus Woesebacteria bacterium GW2011_GWB1_39_10</name>
    <dbReference type="NCBI Taxonomy" id="1618572"/>
    <lineage>
        <taxon>Bacteria</taxon>
        <taxon>Candidatus Woeseibacteriota</taxon>
    </lineage>
</organism>
<dbReference type="InterPro" id="IPR001173">
    <property type="entry name" value="Glyco_trans_2-like"/>
</dbReference>
<dbReference type="Proteomes" id="UP000034774">
    <property type="component" value="Unassembled WGS sequence"/>
</dbReference>
<evidence type="ECO:0000313" key="2">
    <source>
        <dbReference type="EMBL" id="KKQ91485.1"/>
    </source>
</evidence>
<keyword evidence="2" id="KW-0808">Transferase</keyword>
<protein>
    <submittedName>
        <fullName evidence="2">Glycosyltransferase (Type 2)</fullName>
    </submittedName>
</protein>